<keyword evidence="16" id="KW-1185">Reference proteome</keyword>
<dbReference type="SMART" id="SM00387">
    <property type="entry name" value="HATPase_c"/>
    <property type="match status" value="1"/>
</dbReference>
<evidence type="ECO:0000256" key="12">
    <source>
        <dbReference type="SAM" id="MobiDB-lite"/>
    </source>
</evidence>
<evidence type="ECO:0000256" key="11">
    <source>
        <dbReference type="ARBA" id="ARBA00023012"/>
    </source>
</evidence>
<keyword evidence="4" id="KW-0597">Phosphoprotein</keyword>
<keyword evidence="11" id="KW-0902">Two-component regulatory system</keyword>
<keyword evidence="7" id="KW-0547">Nucleotide-binding</keyword>
<evidence type="ECO:0000256" key="13">
    <source>
        <dbReference type="SAM" id="Phobius"/>
    </source>
</evidence>
<reference evidence="15" key="2">
    <citation type="submission" date="2023-01" db="EMBL/GenBank/DDBJ databases">
        <authorList>
            <person name="Sun Q."/>
            <person name="Evtushenko L."/>
        </authorList>
    </citation>
    <scope>NUCLEOTIDE SEQUENCE</scope>
    <source>
        <strain evidence="15">VKM Ac-2007</strain>
    </source>
</reference>
<dbReference type="InterPro" id="IPR003594">
    <property type="entry name" value="HATPase_dom"/>
</dbReference>
<dbReference type="GO" id="GO:0005524">
    <property type="term" value="F:ATP binding"/>
    <property type="evidence" value="ECO:0007669"/>
    <property type="project" value="UniProtKB-KW"/>
</dbReference>
<keyword evidence="5" id="KW-0808">Transferase</keyword>
<keyword evidence="6 13" id="KW-0812">Transmembrane</keyword>
<evidence type="ECO:0000256" key="7">
    <source>
        <dbReference type="ARBA" id="ARBA00022741"/>
    </source>
</evidence>
<dbReference type="Pfam" id="PF08376">
    <property type="entry name" value="NIT"/>
    <property type="match status" value="1"/>
</dbReference>
<name>A0A9W6HYE6_9ACTN</name>
<dbReference type="CDD" id="cd06225">
    <property type="entry name" value="HAMP"/>
    <property type="match status" value="1"/>
</dbReference>
<evidence type="ECO:0000256" key="10">
    <source>
        <dbReference type="ARBA" id="ARBA00022989"/>
    </source>
</evidence>
<feature type="domain" description="HAMP" evidence="14">
    <location>
        <begin position="374"/>
        <end position="444"/>
    </location>
</feature>
<dbReference type="InterPro" id="IPR013587">
    <property type="entry name" value="Nitrate/nitrite_sensing"/>
</dbReference>
<feature type="transmembrane region" description="Helical" evidence="13">
    <location>
        <begin position="351"/>
        <end position="377"/>
    </location>
</feature>
<reference evidence="15" key="1">
    <citation type="journal article" date="2014" name="Int. J. Syst. Evol. Microbiol.">
        <title>Complete genome sequence of Corynebacterium casei LMG S-19264T (=DSM 44701T), isolated from a smear-ripened cheese.</title>
        <authorList>
            <consortium name="US DOE Joint Genome Institute (JGI-PGF)"/>
            <person name="Walter F."/>
            <person name="Albersmeier A."/>
            <person name="Kalinowski J."/>
            <person name="Ruckert C."/>
        </authorList>
    </citation>
    <scope>NUCLEOTIDE SEQUENCE</scope>
    <source>
        <strain evidence="15">VKM Ac-2007</strain>
    </source>
</reference>
<dbReference type="Proteomes" id="UP001143474">
    <property type="component" value="Unassembled WGS sequence"/>
</dbReference>
<dbReference type="Gene3D" id="3.30.565.10">
    <property type="entry name" value="Histidine kinase-like ATPase, C-terminal domain"/>
    <property type="match status" value="1"/>
</dbReference>
<protein>
    <recommendedName>
        <fullName evidence="3">histidine kinase</fullName>
        <ecNumber evidence="3">2.7.13.3</ecNumber>
    </recommendedName>
</protein>
<dbReference type="EC" id="2.7.13.3" evidence="3"/>
<dbReference type="PANTHER" id="PTHR44936">
    <property type="entry name" value="SENSOR PROTEIN CREC"/>
    <property type="match status" value="1"/>
</dbReference>
<dbReference type="Gene3D" id="6.10.340.10">
    <property type="match status" value="1"/>
</dbReference>
<evidence type="ECO:0000256" key="3">
    <source>
        <dbReference type="ARBA" id="ARBA00012438"/>
    </source>
</evidence>
<comment type="subcellular location">
    <subcellularLocation>
        <location evidence="2">Membrane</location>
    </subcellularLocation>
</comment>
<feature type="region of interest" description="Disordered" evidence="12">
    <location>
        <begin position="854"/>
        <end position="973"/>
    </location>
</feature>
<dbReference type="SMART" id="SM00304">
    <property type="entry name" value="HAMP"/>
    <property type="match status" value="1"/>
</dbReference>
<dbReference type="GO" id="GO:0000160">
    <property type="term" value="P:phosphorelay signal transduction system"/>
    <property type="evidence" value="ECO:0007669"/>
    <property type="project" value="UniProtKB-KW"/>
</dbReference>
<comment type="catalytic activity">
    <reaction evidence="1">
        <text>ATP + protein L-histidine = ADP + protein N-phospho-L-histidine.</text>
        <dbReference type="EC" id="2.7.13.3"/>
    </reaction>
</comment>
<evidence type="ECO:0000313" key="15">
    <source>
        <dbReference type="EMBL" id="GLK07949.1"/>
    </source>
</evidence>
<evidence type="ECO:0000256" key="4">
    <source>
        <dbReference type="ARBA" id="ARBA00022553"/>
    </source>
</evidence>
<dbReference type="AlphaFoldDB" id="A0A9W6HYE6"/>
<evidence type="ECO:0000256" key="1">
    <source>
        <dbReference type="ARBA" id="ARBA00000085"/>
    </source>
</evidence>
<accession>A0A9W6HYE6</accession>
<proteinExistence type="predicted"/>
<gene>
    <name evidence="15" type="ORF">GCM10017600_13540</name>
</gene>
<evidence type="ECO:0000256" key="9">
    <source>
        <dbReference type="ARBA" id="ARBA00022840"/>
    </source>
</evidence>
<evidence type="ECO:0000256" key="2">
    <source>
        <dbReference type="ARBA" id="ARBA00004370"/>
    </source>
</evidence>
<evidence type="ECO:0000313" key="16">
    <source>
        <dbReference type="Proteomes" id="UP001143474"/>
    </source>
</evidence>
<dbReference type="EMBL" id="BSEV01000002">
    <property type="protein sequence ID" value="GLK07949.1"/>
    <property type="molecule type" value="Genomic_DNA"/>
</dbReference>
<dbReference type="SUPFAM" id="SSF55874">
    <property type="entry name" value="ATPase domain of HSP90 chaperone/DNA topoisomerase II/histidine kinase"/>
    <property type="match status" value="1"/>
</dbReference>
<evidence type="ECO:0000256" key="8">
    <source>
        <dbReference type="ARBA" id="ARBA00022777"/>
    </source>
</evidence>
<dbReference type="PROSITE" id="PS50885">
    <property type="entry name" value="HAMP"/>
    <property type="match status" value="1"/>
</dbReference>
<keyword evidence="10 13" id="KW-1133">Transmembrane helix</keyword>
<organism evidence="15 16">
    <name type="scientific">Streptosporangium carneum</name>
    <dbReference type="NCBI Taxonomy" id="47481"/>
    <lineage>
        <taxon>Bacteria</taxon>
        <taxon>Bacillati</taxon>
        <taxon>Actinomycetota</taxon>
        <taxon>Actinomycetes</taxon>
        <taxon>Streptosporangiales</taxon>
        <taxon>Streptosporangiaceae</taxon>
        <taxon>Streptosporangium</taxon>
    </lineage>
</organism>
<evidence type="ECO:0000259" key="14">
    <source>
        <dbReference type="PROSITE" id="PS50885"/>
    </source>
</evidence>
<keyword evidence="9" id="KW-0067">ATP-binding</keyword>
<evidence type="ECO:0000256" key="6">
    <source>
        <dbReference type="ARBA" id="ARBA00022692"/>
    </source>
</evidence>
<dbReference type="PANTHER" id="PTHR44936:SF9">
    <property type="entry name" value="SENSOR PROTEIN CREC"/>
    <property type="match status" value="1"/>
</dbReference>
<sequence length="973" mass="104424">MLELPEAMGNSASDSSTERQRSVSTHKTQGAGSGFRLRNWRVRSRLIALILVPTAAAVLLGGIQIFTSLRAGADYQKVNDLARLSDHIGALTHELAQERDRTSWYIALGRPQRETQAVRRQMNAVDTAAAHVRDSGALLRAAVGGRTRDEVETVLARLNDLGSLREQALGPSLLPEAAVDAYSLVIDDLLSLHDELGKGDDDGLFGQSLTLEALARAKEAASLQRALVSVVLVAGRFEQDQMEKFLGAISDERSARRTFAAEAGSDERRLFDETVNGRTADRAEFLRELVLLRADSGASLKGLDLARKDDAGEWYEAVTVTIDRMREVERRHTQAIVTRSQQLVDAEQRRALLIAGAVVVLLLAVLAITTGVARSLVKPLRRLRREALQVAGERLPAYVQQVRESRDGEVAADVVPIGVLSRDEIGEVARAFDEVHREAVRLAGDEAKLRTTVNAMFVNLSRRSQTLVERQLTLVERLERGERDDQRLADLFKLDHLATRMRRNSENLLVLAGQEVVRRWRQPVELMDVVRASLSEVENYDRVVTRVESDVAVIGPAVSDVVHLLAELVENALSFSPKESRVTVSSSRIDGGGVMLSVTDQGIGMTAEELAQVNWRLANPQAADASAARRMGLFVVGRLALKHDIRVQLRPQETGLTAMLLLPERLLASVPSHGGATRPPGSGFPLEAAPAGAAVLSAPVAQALPAPPRQGAQAVPGQDVQGGTAGPSVWSLPAERPAVPPWEDGRFPQPFPDPFGHESFGSDAGLAPDTAFDTVSNSAFDTASDTVSGTAFDISAASEPGAGEADAIGPLPEVGASALDAEEFLPIFASVESGWFRPGGSGSAEDLRPRGFAERPAQDAGQAQRAQPVEPGEPASAEPEPEPEPRPWSSPGDTGWQAAQAASVPSLGGTTASGLPRRTPKANLVPGSVTPPSDGPQRPSDVPPRSADRIRSRMASFQEGVRKARNELPKGEG</sequence>
<keyword evidence="8 15" id="KW-0418">Kinase</keyword>
<dbReference type="InterPro" id="IPR050980">
    <property type="entry name" value="2C_sensor_his_kinase"/>
</dbReference>
<dbReference type="GO" id="GO:0004673">
    <property type="term" value="F:protein histidine kinase activity"/>
    <property type="evidence" value="ECO:0007669"/>
    <property type="project" value="UniProtKB-EC"/>
</dbReference>
<feature type="compositionally biased region" description="Basic and acidic residues" evidence="12">
    <location>
        <begin position="960"/>
        <end position="973"/>
    </location>
</feature>
<dbReference type="InterPro" id="IPR003660">
    <property type="entry name" value="HAMP_dom"/>
</dbReference>
<dbReference type="Pfam" id="PF02518">
    <property type="entry name" value="HATPase_c"/>
    <property type="match status" value="1"/>
</dbReference>
<dbReference type="GO" id="GO:0016020">
    <property type="term" value="C:membrane"/>
    <property type="evidence" value="ECO:0007669"/>
    <property type="project" value="UniProtKB-SubCell"/>
</dbReference>
<feature type="compositionally biased region" description="Low complexity" evidence="12">
    <location>
        <begin position="868"/>
        <end position="878"/>
    </location>
</feature>
<feature type="transmembrane region" description="Helical" evidence="13">
    <location>
        <begin position="46"/>
        <end position="66"/>
    </location>
</feature>
<comment type="caution">
    <text evidence="15">The sequence shown here is derived from an EMBL/GenBank/DDBJ whole genome shotgun (WGS) entry which is preliminary data.</text>
</comment>
<dbReference type="InterPro" id="IPR036890">
    <property type="entry name" value="HATPase_C_sf"/>
</dbReference>
<feature type="region of interest" description="Disordered" evidence="12">
    <location>
        <begin position="707"/>
        <end position="732"/>
    </location>
</feature>
<feature type="region of interest" description="Disordered" evidence="12">
    <location>
        <begin position="1"/>
        <end position="32"/>
    </location>
</feature>
<evidence type="ECO:0000256" key="5">
    <source>
        <dbReference type="ARBA" id="ARBA00022679"/>
    </source>
</evidence>
<keyword evidence="13" id="KW-0472">Membrane</keyword>